<dbReference type="AlphaFoldDB" id="A0A920CJ22"/>
<comment type="caution">
    <text evidence="1">The sequence shown here is derived from an EMBL/GenBank/DDBJ whole genome shotgun (WGS) entry which is preliminary data.</text>
</comment>
<proteinExistence type="predicted"/>
<dbReference type="RefSeq" id="WP_212942467.1">
    <property type="nucleotide sequence ID" value="NZ_BORR01000020.1"/>
</dbReference>
<sequence length="132" mass="14509">MNHQKNGGWRPLLIDNDIFSAVIVAAKVLYPDIDALIHWDPTLSGDGLKDKLLRIATFQRPRFGYTLFPDDRSTSIIGISPHIKVTAAAEVLAHELAHVAAGQDAGHGEDWANAFSAIHKRANEIMARVMSE</sequence>
<evidence type="ECO:0000313" key="2">
    <source>
        <dbReference type="Proteomes" id="UP000681162"/>
    </source>
</evidence>
<organism evidence="1 2">
    <name type="scientific">Paenibacillus antibioticophila</name>
    <dbReference type="NCBI Taxonomy" id="1274374"/>
    <lineage>
        <taxon>Bacteria</taxon>
        <taxon>Bacillati</taxon>
        <taxon>Bacillota</taxon>
        <taxon>Bacilli</taxon>
        <taxon>Bacillales</taxon>
        <taxon>Paenibacillaceae</taxon>
        <taxon>Paenibacillus</taxon>
    </lineage>
</organism>
<gene>
    <name evidence="1" type="ORF">J41TS12_41740</name>
</gene>
<dbReference type="EMBL" id="BORR01000020">
    <property type="protein sequence ID" value="GIO39313.1"/>
    <property type="molecule type" value="Genomic_DNA"/>
</dbReference>
<protein>
    <submittedName>
        <fullName evidence="1">Uncharacterized protein</fullName>
    </submittedName>
</protein>
<reference evidence="1 2" key="1">
    <citation type="submission" date="2021-03" db="EMBL/GenBank/DDBJ databases">
        <title>Antimicrobial resistance genes in bacteria isolated from Japanese honey, and their potential for conferring macrolide and lincosamide resistance in the American foulbrood pathogen Paenibacillus larvae.</title>
        <authorList>
            <person name="Okamoto M."/>
            <person name="Kumagai M."/>
            <person name="Kanamori H."/>
            <person name="Takamatsu D."/>
        </authorList>
    </citation>
    <scope>NUCLEOTIDE SEQUENCE [LARGE SCALE GENOMIC DNA]</scope>
    <source>
        <strain evidence="1 2">J41TS12</strain>
    </source>
</reference>
<name>A0A920CJ22_9BACL</name>
<dbReference type="Proteomes" id="UP000681162">
    <property type="component" value="Unassembled WGS sequence"/>
</dbReference>
<accession>A0A920CJ22</accession>
<evidence type="ECO:0000313" key="1">
    <source>
        <dbReference type="EMBL" id="GIO39313.1"/>
    </source>
</evidence>
<keyword evidence="2" id="KW-1185">Reference proteome</keyword>